<dbReference type="RefSeq" id="WP_207739343.1">
    <property type="nucleotide sequence ID" value="NZ_JADNAH010000103.1"/>
</dbReference>
<dbReference type="GO" id="GO:0005886">
    <property type="term" value="C:plasma membrane"/>
    <property type="evidence" value="ECO:0007669"/>
    <property type="project" value="UniProtKB-SubCell"/>
</dbReference>
<feature type="transmembrane region" description="Helical" evidence="7">
    <location>
        <begin position="201"/>
        <end position="225"/>
    </location>
</feature>
<keyword evidence="6 7" id="KW-0472">Membrane</keyword>
<dbReference type="InterPro" id="IPR035906">
    <property type="entry name" value="MetI-like_sf"/>
</dbReference>
<sequence length="293" mass="32623">MRRNKRKTDLTGYVYIAPICLVVLLMSVVPIFISLYYSFTNFDGVRAPVFTGWDNYAKLIRDPVLRASMINTLIYTVVTVPVQTVLALLLAFWLSTFRQGRWSQFIRGTLFVPVIASSMVAGIIWRAFMGPTGLINEALGLLSIPAVTFLDINHALMSACIVTVWRNLGYFMVIYFAAILDIPKSLYESADVEGCSFGQKLVYITIPLLRASTFLIVILGTIWSFQAFDLVFSLTQGGPGFSTTTMVMTIYNTSFKQFNLGYASAQAYVLLIIIVLISFVQTKVLNRSGDGSI</sequence>
<dbReference type="PANTHER" id="PTHR30193:SF37">
    <property type="entry name" value="INNER MEMBRANE ABC TRANSPORTER PERMEASE PROTEIN YCJO"/>
    <property type="match status" value="1"/>
</dbReference>
<dbReference type="AlphaFoldDB" id="A0A9X8Y7V4"/>
<feature type="transmembrane region" description="Helical" evidence="7">
    <location>
        <begin position="260"/>
        <end position="280"/>
    </location>
</feature>
<keyword evidence="5 7" id="KW-1133">Transmembrane helix</keyword>
<proteinExistence type="inferred from homology"/>
<evidence type="ECO:0000256" key="2">
    <source>
        <dbReference type="ARBA" id="ARBA00022448"/>
    </source>
</evidence>
<evidence type="ECO:0000256" key="5">
    <source>
        <dbReference type="ARBA" id="ARBA00022989"/>
    </source>
</evidence>
<dbReference type="SUPFAM" id="SSF161098">
    <property type="entry name" value="MetI-like"/>
    <property type="match status" value="1"/>
</dbReference>
<keyword evidence="10" id="KW-1185">Reference proteome</keyword>
<keyword evidence="4 7" id="KW-0812">Transmembrane</keyword>
<evidence type="ECO:0000256" key="6">
    <source>
        <dbReference type="ARBA" id="ARBA00023136"/>
    </source>
</evidence>
<evidence type="ECO:0000256" key="4">
    <source>
        <dbReference type="ARBA" id="ARBA00022692"/>
    </source>
</evidence>
<dbReference type="Pfam" id="PF00528">
    <property type="entry name" value="BPD_transp_1"/>
    <property type="match status" value="1"/>
</dbReference>
<dbReference type="GO" id="GO:0055085">
    <property type="term" value="P:transmembrane transport"/>
    <property type="evidence" value="ECO:0007669"/>
    <property type="project" value="InterPro"/>
</dbReference>
<dbReference type="InterPro" id="IPR000515">
    <property type="entry name" value="MetI-like"/>
</dbReference>
<evidence type="ECO:0000313" key="9">
    <source>
        <dbReference type="EMBL" id="TCL42736.1"/>
    </source>
</evidence>
<evidence type="ECO:0000313" key="10">
    <source>
        <dbReference type="Proteomes" id="UP000294682"/>
    </source>
</evidence>
<name>A0A9X8Y7V4_9FIRM</name>
<keyword evidence="9" id="KW-0762">Sugar transport</keyword>
<comment type="subcellular location">
    <subcellularLocation>
        <location evidence="1 7">Cell membrane</location>
        <topology evidence="1 7">Multi-pass membrane protein</topology>
    </subcellularLocation>
</comment>
<evidence type="ECO:0000256" key="1">
    <source>
        <dbReference type="ARBA" id="ARBA00004651"/>
    </source>
</evidence>
<feature type="transmembrane region" description="Helical" evidence="7">
    <location>
        <begin position="12"/>
        <end position="37"/>
    </location>
</feature>
<protein>
    <submittedName>
        <fullName evidence="9">Multiple sugar transport system permease protein</fullName>
    </submittedName>
</protein>
<dbReference type="PANTHER" id="PTHR30193">
    <property type="entry name" value="ABC TRANSPORTER PERMEASE PROTEIN"/>
    <property type="match status" value="1"/>
</dbReference>
<comment type="caution">
    <text evidence="9">The sequence shown here is derived from an EMBL/GenBank/DDBJ whole genome shotgun (WGS) entry which is preliminary data.</text>
</comment>
<feature type="domain" description="ABC transmembrane type-1" evidence="8">
    <location>
        <begin position="69"/>
        <end position="281"/>
    </location>
</feature>
<feature type="transmembrane region" description="Helical" evidence="7">
    <location>
        <begin position="73"/>
        <end position="93"/>
    </location>
</feature>
<dbReference type="PROSITE" id="PS50928">
    <property type="entry name" value="ABC_TM1"/>
    <property type="match status" value="1"/>
</dbReference>
<dbReference type="InterPro" id="IPR051393">
    <property type="entry name" value="ABC_transporter_permease"/>
</dbReference>
<dbReference type="Proteomes" id="UP000294682">
    <property type="component" value="Unassembled WGS sequence"/>
</dbReference>
<accession>A0A9X8Y7V4</accession>
<evidence type="ECO:0000256" key="3">
    <source>
        <dbReference type="ARBA" id="ARBA00022475"/>
    </source>
</evidence>
<dbReference type="CDD" id="cd06261">
    <property type="entry name" value="TM_PBP2"/>
    <property type="match status" value="1"/>
</dbReference>
<evidence type="ECO:0000259" key="8">
    <source>
        <dbReference type="PROSITE" id="PS50928"/>
    </source>
</evidence>
<dbReference type="EMBL" id="SLUK01000008">
    <property type="protein sequence ID" value="TCL42736.1"/>
    <property type="molecule type" value="Genomic_DNA"/>
</dbReference>
<organism evidence="9 10">
    <name type="scientific">Harryflintia acetispora</name>
    <dbReference type="NCBI Taxonomy" id="1849041"/>
    <lineage>
        <taxon>Bacteria</taxon>
        <taxon>Bacillati</taxon>
        <taxon>Bacillota</taxon>
        <taxon>Clostridia</taxon>
        <taxon>Eubacteriales</taxon>
        <taxon>Oscillospiraceae</taxon>
        <taxon>Harryflintia</taxon>
    </lineage>
</organism>
<dbReference type="Gene3D" id="1.10.3720.10">
    <property type="entry name" value="MetI-like"/>
    <property type="match status" value="1"/>
</dbReference>
<comment type="similarity">
    <text evidence="7">Belongs to the binding-protein-dependent transport system permease family.</text>
</comment>
<feature type="transmembrane region" description="Helical" evidence="7">
    <location>
        <begin position="105"/>
        <end position="128"/>
    </location>
</feature>
<feature type="transmembrane region" description="Helical" evidence="7">
    <location>
        <begin position="155"/>
        <end position="180"/>
    </location>
</feature>
<gene>
    <name evidence="9" type="ORF">EDD78_10847</name>
</gene>
<evidence type="ECO:0000256" key="7">
    <source>
        <dbReference type="RuleBase" id="RU363032"/>
    </source>
</evidence>
<keyword evidence="3" id="KW-1003">Cell membrane</keyword>
<reference evidence="9 10" key="1">
    <citation type="submission" date="2019-03" db="EMBL/GenBank/DDBJ databases">
        <title>Genomic Encyclopedia of Type Strains, Phase IV (KMG-IV): sequencing the most valuable type-strain genomes for metagenomic binning, comparative biology and taxonomic classification.</title>
        <authorList>
            <person name="Goeker M."/>
        </authorList>
    </citation>
    <scope>NUCLEOTIDE SEQUENCE [LARGE SCALE GENOMIC DNA]</scope>
    <source>
        <strain evidence="9 10">DSM 100433</strain>
    </source>
</reference>
<keyword evidence="2 7" id="KW-0813">Transport</keyword>